<reference evidence="1 2" key="1">
    <citation type="submission" date="2021-06" db="EMBL/GenBank/DDBJ databases">
        <authorList>
            <person name="Palmer J.M."/>
        </authorList>
    </citation>
    <scope>NUCLEOTIDE SEQUENCE [LARGE SCALE GENOMIC DNA]</scope>
    <source>
        <strain evidence="1 2">CL_MEX2019</strain>
        <tissue evidence="1">Muscle</tissue>
    </source>
</reference>
<proteinExistence type="predicted"/>
<gene>
    <name evidence="1" type="ORF">CHARACLAT_019037</name>
</gene>
<evidence type="ECO:0000313" key="1">
    <source>
        <dbReference type="EMBL" id="MED6281221.1"/>
    </source>
</evidence>
<evidence type="ECO:0000313" key="2">
    <source>
        <dbReference type="Proteomes" id="UP001352852"/>
    </source>
</evidence>
<comment type="caution">
    <text evidence="1">The sequence shown here is derived from an EMBL/GenBank/DDBJ whole genome shotgun (WGS) entry which is preliminary data.</text>
</comment>
<name>A0ABU7E344_9TELE</name>
<dbReference type="Proteomes" id="UP001352852">
    <property type="component" value="Unassembled WGS sequence"/>
</dbReference>
<sequence>MDEEWLQNVLQEQLLKKMAIRRINTGNIHVTCLETLLFKALETYAMFSCSSADRETCKTSKMNQINRELHLPCRFFFTFNYFVAYLQTSMLTWSRSFTLSMMGQD</sequence>
<organism evidence="1 2">
    <name type="scientific">Characodon lateralis</name>
    <dbReference type="NCBI Taxonomy" id="208331"/>
    <lineage>
        <taxon>Eukaryota</taxon>
        <taxon>Metazoa</taxon>
        <taxon>Chordata</taxon>
        <taxon>Craniata</taxon>
        <taxon>Vertebrata</taxon>
        <taxon>Euteleostomi</taxon>
        <taxon>Actinopterygii</taxon>
        <taxon>Neopterygii</taxon>
        <taxon>Teleostei</taxon>
        <taxon>Neoteleostei</taxon>
        <taxon>Acanthomorphata</taxon>
        <taxon>Ovalentaria</taxon>
        <taxon>Atherinomorphae</taxon>
        <taxon>Cyprinodontiformes</taxon>
        <taxon>Goodeidae</taxon>
        <taxon>Characodon</taxon>
    </lineage>
</organism>
<dbReference type="EMBL" id="JAHUTJ010042691">
    <property type="protein sequence ID" value="MED6281221.1"/>
    <property type="molecule type" value="Genomic_DNA"/>
</dbReference>
<accession>A0ABU7E344</accession>
<keyword evidence="2" id="KW-1185">Reference proteome</keyword>
<protein>
    <submittedName>
        <fullName evidence="1">Uncharacterized protein</fullName>
    </submittedName>
</protein>